<evidence type="ECO:0000313" key="2">
    <source>
        <dbReference type="Proteomes" id="UP000595814"/>
    </source>
</evidence>
<keyword evidence="1" id="KW-0560">Oxidoreductase</keyword>
<evidence type="ECO:0000313" key="1">
    <source>
        <dbReference type="EMBL" id="QQK07564.1"/>
    </source>
</evidence>
<sequence>MEIYIAKNAGFCFGVKRAIDITEKALDSTVKTNSLGLLIHNEQEVGRLKEKGLNVLDEIKETNTNENLVIRSHGETLEKKNEIIKNGYNLIDATCPILLSIYKKIQKAEDEGYTIVIIGDKNHPEIIGICGQISTDAIVINSIEEAERIKNKKNLYIISQTTNLIEKFLKLSDIIDRSNTNVVIKNTICNATKLRQQSTIELSKQVDAMIVIGGKTSSNTNKLYELSKKHCKNSFRIETVNDLSLQEVLKYKKIGITAGASTPEWIIEEVVQVMDNYSKDEFMEQVEGSITKIYPKDVVKGSVIYVTDNEVMVNIGYSSDGIIKLDELSTDPDKKPKDLFTEGQEIEVYVIKLDDGEGNVVLSTRRVEGLKNWKKLVEIYENDETVNAEVIKEVKGGLLASVLGINAFIPGSQITTSYVKDLSPYVGQTLECKIISIDEKKRRLVLSRRQIEEAAERERIDKAWENIEVDKILPGRVERLTDFGAFVDVGGIDGLIHISDISWRRIKHPSDVLTVGDEIEVKVLRANKEKNRISLGLKQLTKKPFELFMENNNVGDIVTGEVVNLLDFGAFVRLEEGVEGLVHVSQISYEHVEKPSDELNIGDKIQVKILDINPETKRIALSIKETLEKPEMPERPEPKKAKKPKEDRMPEYENQELEHNLGEILDAELNKNTEE</sequence>
<keyword evidence="2" id="KW-1185">Reference proteome</keyword>
<keyword evidence="1" id="KW-0689">Ribosomal protein</keyword>
<reference evidence="1 2" key="1">
    <citation type="journal article" date="2022" name="Int. J. Syst. Evol. Microbiol.">
        <title>Miniphocaeibacter halophilus sp. nov., an ammonium-tolerant acetate-producing bacterium isolated from a biogas system.</title>
        <authorList>
            <person name="Schnurer A."/>
            <person name="Singh A."/>
            <person name="Bi S."/>
            <person name="Qiao W."/>
            <person name="Westerholm M."/>
        </authorList>
    </citation>
    <scope>NUCLEOTIDE SEQUENCE [LARGE SCALE GENOMIC DNA]</scope>
    <source>
        <strain evidence="1 2">AMB_01</strain>
    </source>
</reference>
<proteinExistence type="predicted"/>
<dbReference type="EMBL" id="CP066744">
    <property type="protein sequence ID" value="QQK07564.1"/>
    <property type="molecule type" value="Genomic_DNA"/>
</dbReference>
<dbReference type="EC" id="1.17.7.4" evidence="1"/>
<dbReference type="Proteomes" id="UP000595814">
    <property type="component" value="Chromosome"/>
</dbReference>
<accession>A0AC61MT12</accession>
<keyword evidence="1" id="KW-0687">Ribonucleoprotein</keyword>
<gene>
    <name evidence="1" type="ORF">JFY71_09730</name>
</gene>
<organism evidence="1 2">
    <name type="scientific">Miniphocaeibacter halophilus</name>
    <dbReference type="NCBI Taxonomy" id="2931922"/>
    <lineage>
        <taxon>Bacteria</taxon>
        <taxon>Bacillati</taxon>
        <taxon>Bacillota</taxon>
        <taxon>Tissierellia</taxon>
        <taxon>Tissierellales</taxon>
        <taxon>Peptoniphilaceae</taxon>
        <taxon>Miniphocaeibacter</taxon>
    </lineage>
</organism>
<name>A0AC61MT12_9FIRM</name>
<protein>
    <submittedName>
        <fullName evidence="1">Bifunctional 4-hydroxy-3-methylbut-2-enyl diphosphate reductase/30S ribosomal protein S1</fullName>
        <ecNumber evidence="1">1.17.7.4</ecNumber>
    </submittedName>
</protein>